<gene>
    <name evidence="1" type="ORF">SAMN06296052_11420</name>
</gene>
<organism evidence="1 2">
    <name type="scientific">Pontibacter ummariensis</name>
    <dbReference type="NCBI Taxonomy" id="1610492"/>
    <lineage>
        <taxon>Bacteria</taxon>
        <taxon>Pseudomonadati</taxon>
        <taxon>Bacteroidota</taxon>
        <taxon>Cytophagia</taxon>
        <taxon>Cytophagales</taxon>
        <taxon>Hymenobacteraceae</taxon>
        <taxon>Pontibacter</taxon>
    </lineage>
</organism>
<dbReference type="InterPro" id="IPR006427">
    <property type="entry name" value="Portal_HK97"/>
</dbReference>
<proteinExistence type="predicted"/>
<dbReference type="Proteomes" id="UP000198432">
    <property type="component" value="Unassembled WGS sequence"/>
</dbReference>
<dbReference type="AlphaFoldDB" id="A0A239HKA3"/>
<evidence type="ECO:0000313" key="2">
    <source>
        <dbReference type="Proteomes" id="UP000198432"/>
    </source>
</evidence>
<dbReference type="NCBIfam" id="TIGR01537">
    <property type="entry name" value="portal_HK97"/>
    <property type="match status" value="1"/>
</dbReference>
<reference evidence="2" key="1">
    <citation type="submission" date="2017-06" db="EMBL/GenBank/DDBJ databases">
        <authorList>
            <person name="Varghese N."/>
            <person name="Submissions S."/>
        </authorList>
    </citation>
    <scope>NUCLEOTIDE SEQUENCE [LARGE SCALE GENOMIC DNA]</scope>
    <source>
        <strain evidence="2">NKM1</strain>
    </source>
</reference>
<dbReference type="RefSeq" id="WP_179223063.1">
    <property type="nucleotide sequence ID" value="NZ_FZOQ01000014.1"/>
</dbReference>
<evidence type="ECO:0000313" key="1">
    <source>
        <dbReference type="EMBL" id="SNS81561.1"/>
    </source>
</evidence>
<dbReference type="InterPro" id="IPR006944">
    <property type="entry name" value="Phage/GTA_portal"/>
</dbReference>
<accession>A0A239HKA3</accession>
<sequence>MSVDNASGWFGLFNTSSTVVTEERALTLSTLYSCVKVVAEGVAALPWHTYRNVEKGKDIYRSHPCYNLLHTRPNPFTTSFMFRETMMVCLLLWGNFYAWIERDGANRPVALWMQKPWEVQVLMQDGKLFYKTSAGIIPHYDMIHVAGMGFDGIVGKSPIRLQAEQLGITLNSQKYGADFFKNGATLGGILTNDSGVVYRPEQVEQLKKMWYGDTHGPDNNHKTKILGGGLKYQRIGVPPEEAQFLETRKLGAVEICGMYRVPPHMVGITDKSTSWGSGIEQQDIGFLKYTLLPWLERIKQEFDRKIFRESELGEVYNDFNVNGLLRGDIKSQTEHIQNMMDRGVYSINDALSFLGRNTIGPEGERRLVQRNMVPLDRVDDVITLEQSKKSEQGKKNTK</sequence>
<dbReference type="Pfam" id="PF04860">
    <property type="entry name" value="Phage_portal"/>
    <property type="match status" value="1"/>
</dbReference>
<dbReference type="EMBL" id="FZOQ01000014">
    <property type="protein sequence ID" value="SNS81561.1"/>
    <property type="molecule type" value="Genomic_DNA"/>
</dbReference>
<keyword evidence="2" id="KW-1185">Reference proteome</keyword>
<protein>
    <submittedName>
        <fullName evidence="1">Phage portal protein, HK97 family</fullName>
    </submittedName>
</protein>
<name>A0A239HKA3_9BACT</name>